<gene>
    <name evidence="1" type="ORF">F4820DRAFT_47628</name>
</gene>
<reference evidence="1 2" key="1">
    <citation type="journal article" date="2022" name="New Phytol.">
        <title>Ecological generalism drives hyperdiversity of secondary metabolite gene clusters in xylarialean endophytes.</title>
        <authorList>
            <person name="Franco M.E.E."/>
            <person name="Wisecaver J.H."/>
            <person name="Arnold A.E."/>
            <person name="Ju Y.M."/>
            <person name="Slot J.C."/>
            <person name="Ahrendt S."/>
            <person name="Moore L.P."/>
            <person name="Eastman K.E."/>
            <person name="Scott K."/>
            <person name="Konkel Z."/>
            <person name="Mondo S.J."/>
            <person name="Kuo A."/>
            <person name="Hayes R.D."/>
            <person name="Haridas S."/>
            <person name="Andreopoulos B."/>
            <person name="Riley R."/>
            <person name="LaButti K."/>
            <person name="Pangilinan J."/>
            <person name="Lipzen A."/>
            <person name="Amirebrahimi M."/>
            <person name="Yan J."/>
            <person name="Adam C."/>
            <person name="Keymanesh K."/>
            <person name="Ng V."/>
            <person name="Louie K."/>
            <person name="Northen T."/>
            <person name="Drula E."/>
            <person name="Henrissat B."/>
            <person name="Hsieh H.M."/>
            <person name="Youens-Clark K."/>
            <person name="Lutzoni F."/>
            <person name="Miadlikowska J."/>
            <person name="Eastwood D.C."/>
            <person name="Hamelin R.C."/>
            <person name="Grigoriev I.V."/>
            <person name="U'Ren J.M."/>
        </authorList>
    </citation>
    <scope>NUCLEOTIDE SEQUENCE [LARGE SCALE GENOMIC DNA]</scope>
    <source>
        <strain evidence="1 2">CBS 119005</strain>
    </source>
</reference>
<proteinExistence type="predicted"/>
<evidence type="ECO:0000313" key="2">
    <source>
        <dbReference type="Proteomes" id="UP001497700"/>
    </source>
</evidence>
<accession>A0ACB9YSV5</accession>
<dbReference type="Proteomes" id="UP001497700">
    <property type="component" value="Unassembled WGS sequence"/>
</dbReference>
<sequence>MATPARMEEGYEMDTIHHETSSRQQSPSTSARPRSASIHSEVHQGPMQQQPETSSGESLGYSNFRRAADIRNAAPRGWPSVAALQFYYPNFSIHRRFSLLMQRILVDQETKLAYLETKLEELDKEDERTDAQRLRSLPFDPDRLLAACLRARYQPPASEDPSSEDPPSEPHGDEEQQPTLWTDKDLLLEAMVPRIKNYIELLQLDKEMQRLPTISRREHKILYDEIRRYHVLDGPARQFLYPNDDFITTVTDRVHQYFEALVYGDGPIMSRIKKLVGRERSNHNQDHAPVIEIDKRLIVVPIKVLVAFFSGVLLLSPVAILFLVDLSRGQSFGVVVVFLLAFVAVLSALKTNWDTMLVGLSAYMAVLVTFLSNLEQGRN</sequence>
<dbReference type="EMBL" id="MU393540">
    <property type="protein sequence ID" value="KAI4861845.1"/>
    <property type="molecule type" value="Genomic_DNA"/>
</dbReference>
<keyword evidence="2" id="KW-1185">Reference proteome</keyword>
<organism evidence="1 2">
    <name type="scientific">Hypoxylon rubiginosum</name>
    <dbReference type="NCBI Taxonomy" id="110542"/>
    <lineage>
        <taxon>Eukaryota</taxon>
        <taxon>Fungi</taxon>
        <taxon>Dikarya</taxon>
        <taxon>Ascomycota</taxon>
        <taxon>Pezizomycotina</taxon>
        <taxon>Sordariomycetes</taxon>
        <taxon>Xylariomycetidae</taxon>
        <taxon>Xylariales</taxon>
        <taxon>Hypoxylaceae</taxon>
        <taxon>Hypoxylon</taxon>
    </lineage>
</organism>
<evidence type="ECO:0000313" key="1">
    <source>
        <dbReference type="EMBL" id="KAI4861845.1"/>
    </source>
</evidence>
<comment type="caution">
    <text evidence="1">The sequence shown here is derived from an EMBL/GenBank/DDBJ whole genome shotgun (WGS) entry which is preliminary data.</text>
</comment>
<name>A0ACB9YSV5_9PEZI</name>
<protein>
    <submittedName>
        <fullName evidence="1">Uncharacterized protein</fullName>
    </submittedName>
</protein>